<proteinExistence type="predicted"/>
<dbReference type="SUPFAM" id="SSF46955">
    <property type="entry name" value="Putative DNA-binding domain"/>
    <property type="match status" value="1"/>
</dbReference>
<dbReference type="EMBL" id="JAHKNI010000007">
    <property type="protein sequence ID" value="MBU3064368.1"/>
    <property type="molecule type" value="Genomic_DNA"/>
</dbReference>
<dbReference type="Proteomes" id="UP000733379">
    <property type="component" value="Unassembled WGS sequence"/>
</dbReference>
<name>A0ABS6B238_9NOCA</name>
<organism evidence="1 2">
    <name type="scientific">Nocardia albiluteola</name>
    <dbReference type="NCBI Taxonomy" id="2842303"/>
    <lineage>
        <taxon>Bacteria</taxon>
        <taxon>Bacillati</taxon>
        <taxon>Actinomycetota</taxon>
        <taxon>Actinomycetes</taxon>
        <taxon>Mycobacteriales</taxon>
        <taxon>Nocardiaceae</taxon>
        <taxon>Nocardia</taxon>
    </lineage>
</organism>
<keyword evidence="2" id="KW-1185">Reference proteome</keyword>
<dbReference type="GO" id="GO:0003677">
    <property type="term" value="F:DNA binding"/>
    <property type="evidence" value="ECO:0007669"/>
    <property type="project" value="UniProtKB-KW"/>
</dbReference>
<dbReference type="InterPro" id="IPR009061">
    <property type="entry name" value="DNA-bd_dom_put_sf"/>
</dbReference>
<comment type="caution">
    <text evidence="1">The sequence shown here is derived from an EMBL/GenBank/DDBJ whole genome shotgun (WGS) entry which is preliminary data.</text>
</comment>
<dbReference type="RefSeq" id="WP_215919485.1">
    <property type="nucleotide sequence ID" value="NZ_JAHKNI010000007.1"/>
</dbReference>
<gene>
    <name evidence="1" type="ORF">KO481_22895</name>
</gene>
<reference evidence="1 2" key="1">
    <citation type="submission" date="2021-06" db="EMBL/GenBank/DDBJ databases">
        <title>Actinomycetes sequencing.</title>
        <authorList>
            <person name="Shan Q."/>
        </authorList>
    </citation>
    <scope>NUCLEOTIDE SEQUENCE [LARGE SCALE GENOMIC DNA]</scope>
    <source>
        <strain evidence="1 2">NEAU-G5</strain>
    </source>
</reference>
<protein>
    <submittedName>
        <fullName evidence="1">DNA-binding protein</fullName>
    </submittedName>
</protein>
<evidence type="ECO:0000313" key="1">
    <source>
        <dbReference type="EMBL" id="MBU3064368.1"/>
    </source>
</evidence>
<evidence type="ECO:0000313" key="2">
    <source>
        <dbReference type="Proteomes" id="UP000733379"/>
    </source>
</evidence>
<accession>A0ABS6B238</accession>
<keyword evidence="1" id="KW-0238">DNA-binding</keyword>
<sequence>MNPTTTDDRLLQAPDCEALTGIPASTWRYWAHIGDKTKPASFKLGRRRVWRESGIRAWIAAQEAAQAGMGERQ</sequence>